<dbReference type="SUPFAM" id="SSF101898">
    <property type="entry name" value="NHL repeat"/>
    <property type="match status" value="1"/>
</dbReference>
<dbReference type="PANTHER" id="PTHR40274">
    <property type="entry name" value="VIRGINIAMYCIN B LYASE"/>
    <property type="match status" value="1"/>
</dbReference>
<reference evidence="1 2" key="1">
    <citation type="journal article" date="2016" name="Sci. Rep.">
        <title>Draft genome sequencing and secretome analysis of fungal phytopathogen Ascochyta rabiei provides insight into the necrotrophic effector repertoire.</title>
        <authorList>
            <person name="Verma S."/>
            <person name="Gazara R.K."/>
            <person name="Nizam S."/>
            <person name="Parween S."/>
            <person name="Chattopadhyay D."/>
            <person name="Verma P.K."/>
        </authorList>
    </citation>
    <scope>NUCLEOTIDE SEQUENCE [LARGE SCALE GENOMIC DNA]</scope>
    <source>
        <strain evidence="1 2">ArDII</strain>
    </source>
</reference>
<evidence type="ECO:0000313" key="1">
    <source>
        <dbReference type="EMBL" id="KZM27760.1"/>
    </source>
</evidence>
<evidence type="ECO:0000313" key="2">
    <source>
        <dbReference type="Proteomes" id="UP000076837"/>
    </source>
</evidence>
<gene>
    <name evidence="1" type="ORF">ST47_g1102</name>
</gene>
<dbReference type="Proteomes" id="UP000076837">
    <property type="component" value="Unassembled WGS sequence"/>
</dbReference>
<dbReference type="PANTHER" id="PTHR40274:SF3">
    <property type="entry name" value="VIRGINIAMYCIN B LYASE"/>
    <property type="match status" value="1"/>
</dbReference>
<keyword evidence="2" id="KW-1185">Reference proteome</keyword>
<dbReference type="OrthoDB" id="3625478at2759"/>
<organism evidence="1 2">
    <name type="scientific">Didymella rabiei</name>
    <name type="common">Chickpea ascochyta blight fungus</name>
    <name type="synonym">Mycosphaerella rabiei</name>
    <dbReference type="NCBI Taxonomy" id="5454"/>
    <lineage>
        <taxon>Eukaryota</taxon>
        <taxon>Fungi</taxon>
        <taxon>Dikarya</taxon>
        <taxon>Ascomycota</taxon>
        <taxon>Pezizomycotina</taxon>
        <taxon>Dothideomycetes</taxon>
        <taxon>Pleosporomycetidae</taxon>
        <taxon>Pleosporales</taxon>
        <taxon>Pleosporineae</taxon>
        <taxon>Didymellaceae</taxon>
        <taxon>Ascochyta</taxon>
    </lineage>
</organism>
<comment type="caution">
    <text evidence="1">The sequence shown here is derived from an EMBL/GenBank/DDBJ whole genome shotgun (WGS) entry which is preliminary data.</text>
</comment>
<protein>
    <submittedName>
        <fullName evidence="1">Uncharacterized protein</fullName>
    </submittedName>
</protein>
<dbReference type="EMBL" id="JYNV01000059">
    <property type="protein sequence ID" value="KZM27760.1"/>
    <property type="molecule type" value="Genomic_DNA"/>
</dbReference>
<accession>A0A163LFM6</accession>
<sequence length="197" mass="22179">MWYTLTTAGTLYHFDYSTETFDGVYLLPNPLNGIVGVFVSKINGNVWLAEMLGQAITKIDAKTKQFTRYPLPLDGLGIVEVSAETYNHCIWFTGFLSNSNFRFDTKTEKNDVFTDPLPVSFPTENTVDKQGRYSCSTATRNTIQHLDSYNEAVIIDMPDNEIMSSVSIPPGLNIAIHAGPENDIYFSQVLRNRIGRY</sequence>
<dbReference type="InterPro" id="IPR051344">
    <property type="entry name" value="Vgb"/>
</dbReference>
<dbReference type="InterPro" id="IPR015943">
    <property type="entry name" value="WD40/YVTN_repeat-like_dom_sf"/>
</dbReference>
<dbReference type="AlphaFoldDB" id="A0A163LFM6"/>
<name>A0A163LFM6_DIDRA</name>
<proteinExistence type="predicted"/>
<dbReference type="Gene3D" id="2.130.10.10">
    <property type="entry name" value="YVTN repeat-like/Quinoprotein amine dehydrogenase"/>
    <property type="match status" value="1"/>
</dbReference>